<gene>
    <name evidence="1" type="ORF">UFOPK4173_00619</name>
</gene>
<accession>A0A6J7RR13</accession>
<dbReference type="EMBL" id="CAFBPW010000048">
    <property type="protein sequence ID" value="CAB5031082.1"/>
    <property type="molecule type" value="Genomic_DNA"/>
</dbReference>
<organism evidence="1">
    <name type="scientific">freshwater metagenome</name>
    <dbReference type="NCBI Taxonomy" id="449393"/>
    <lineage>
        <taxon>unclassified sequences</taxon>
        <taxon>metagenomes</taxon>
        <taxon>ecological metagenomes</taxon>
    </lineage>
</organism>
<name>A0A6J7RR13_9ZZZZ</name>
<dbReference type="AlphaFoldDB" id="A0A6J7RR13"/>
<proteinExistence type="predicted"/>
<sequence>MMTTRPSQMPIDKNLTPQKLLTQTASAENLLALTTTAEHLHVARVFSLQVHCVYPPV</sequence>
<evidence type="ECO:0000313" key="1">
    <source>
        <dbReference type="EMBL" id="CAB5031082.1"/>
    </source>
</evidence>
<protein>
    <submittedName>
        <fullName evidence="1">Unannotated protein</fullName>
    </submittedName>
</protein>
<reference evidence="1" key="1">
    <citation type="submission" date="2020-05" db="EMBL/GenBank/DDBJ databases">
        <authorList>
            <person name="Chiriac C."/>
            <person name="Salcher M."/>
            <person name="Ghai R."/>
            <person name="Kavagutti S V."/>
        </authorList>
    </citation>
    <scope>NUCLEOTIDE SEQUENCE</scope>
</reference>